<evidence type="ECO:0000259" key="14">
    <source>
        <dbReference type="PROSITE" id="PS50035"/>
    </source>
</evidence>
<dbReference type="GO" id="GO:0005886">
    <property type="term" value="C:plasma membrane"/>
    <property type="evidence" value="ECO:0007669"/>
    <property type="project" value="UniProtKB-SubCell"/>
</dbReference>
<dbReference type="PANTHER" id="PTHR21248:SF22">
    <property type="entry name" value="PHOSPHOLIPASE D"/>
    <property type="match status" value="1"/>
</dbReference>
<evidence type="ECO:0000256" key="1">
    <source>
        <dbReference type="ARBA" id="ARBA00004651"/>
    </source>
</evidence>
<dbReference type="GO" id="GO:0032049">
    <property type="term" value="P:cardiolipin biosynthetic process"/>
    <property type="evidence" value="ECO:0007669"/>
    <property type="project" value="UniProtKB-UniRule"/>
</dbReference>
<dbReference type="CDD" id="cd09154">
    <property type="entry name" value="PLDc_SMU_988_like_1"/>
    <property type="match status" value="1"/>
</dbReference>
<gene>
    <name evidence="15" type="primary">cls</name>
    <name evidence="15" type="ORF">H8S23_13435</name>
</gene>
<comment type="subcellular location">
    <subcellularLocation>
        <location evidence="1">Cell membrane</location>
        <topology evidence="1">Multi-pass membrane protein</topology>
    </subcellularLocation>
</comment>
<dbReference type="InterPro" id="IPR027379">
    <property type="entry name" value="CLS_N"/>
</dbReference>
<evidence type="ECO:0000256" key="10">
    <source>
        <dbReference type="ARBA" id="ARBA00023209"/>
    </source>
</evidence>
<evidence type="ECO:0000313" key="16">
    <source>
        <dbReference type="Proteomes" id="UP000659630"/>
    </source>
</evidence>
<dbReference type="EC" id="2.7.8.-" evidence="12"/>
<sequence length="483" mass="54720">MMVRFEKYFSYFYLVCTIFALIMVLEIVSNRSHPAYKIAWIIVILLAPVFGGLFYVVFGGHRLSARTRRRMQPIEEQMTEALSGSGPDCAGLEAADPAAAGQSRYIRSYAGCPAFQNTLVDYYPLGDDAFPAMLKALRCAQHYIFMEYFIVEPGEMWDAILAVLREKAAAGVEVRFLYDDLGSIMTAPAGYDRTLRQMGIRARRFNPFIPVVSSRFNNRDHRKICVVDGHTGFTGGINLADEYINRVVKHGHWKDTVVRLQGEAVYSLTMMFLSLWDYCEGTAEDYDAYRPQVYAPLPDVRDCWVQPFGNSPFDGEPAGENVYLNLLGAATDRVWINTPYLIIGNEMVSALSCAAKRGVDVRIVTPHIADKKFVHAMTRSYYLELIEAGVKIYEYTPGFIHAKSFVVDGKTAVIGTINLDYRSLYLHFECGVWMYRAPCIADMERDYLETLEKSRPVTLEECRGLPLRTRLARAVLRVFAPLM</sequence>
<keyword evidence="7 13" id="KW-1133">Transmembrane helix</keyword>
<accession>A0A923REW6</accession>
<dbReference type="SMART" id="SM00155">
    <property type="entry name" value="PLDc"/>
    <property type="match status" value="2"/>
</dbReference>
<keyword evidence="9 13" id="KW-0472">Membrane</keyword>
<dbReference type="Pfam" id="PF13091">
    <property type="entry name" value="PLDc_2"/>
    <property type="match status" value="2"/>
</dbReference>
<evidence type="ECO:0000256" key="9">
    <source>
        <dbReference type="ARBA" id="ARBA00023136"/>
    </source>
</evidence>
<keyword evidence="11" id="KW-1208">Phospholipid metabolism</keyword>
<dbReference type="SUPFAM" id="SSF56024">
    <property type="entry name" value="Phospholipase D/nuclease"/>
    <property type="match status" value="2"/>
</dbReference>
<keyword evidence="4" id="KW-0808">Transferase</keyword>
<keyword evidence="2" id="KW-1003">Cell membrane</keyword>
<evidence type="ECO:0000313" key="15">
    <source>
        <dbReference type="EMBL" id="MBC5582511.1"/>
    </source>
</evidence>
<keyword evidence="16" id="KW-1185">Reference proteome</keyword>
<dbReference type="AlphaFoldDB" id="A0A923REW6"/>
<evidence type="ECO:0000256" key="7">
    <source>
        <dbReference type="ARBA" id="ARBA00022989"/>
    </source>
</evidence>
<feature type="domain" description="PLD phosphodiesterase" evidence="14">
    <location>
        <begin position="216"/>
        <end position="243"/>
    </location>
</feature>
<comment type="caution">
    <text evidence="15">The sequence shown here is derived from an EMBL/GenBank/DDBJ whole genome shotgun (WGS) entry which is preliminary data.</text>
</comment>
<evidence type="ECO:0000256" key="2">
    <source>
        <dbReference type="ARBA" id="ARBA00022475"/>
    </source>
</evidence>
<keyword evidence="6" id="KW-0677">Repeat</keyword>
<feature type="transmembrane region" description="Helical" evidence="13">
    <location>
        <begin position="12"/>
        <end position="32"/>
    </location>
</feature>
<protein>
    <recommendedName>
        <fullName evidence="12">Cardiolipin synthase</fullName>
        <ecNumber evidence="12">2.7.8.-</ecNumber>
    </recommendedName>
</protein>
<reference evidence="15" key="1">
    <citation type="submission" date="2020-08" db="EMBL/GenBank/DDBJ databases">
        <title>Genome public.</title>
        <authorList>
            <person name="Liu C."/>
            <person name="Sun Q."/>
        </authorList>
    </citation>
    <scope>NUCLEOTIDE SEQUENCE</scope>
    <source>
        <strain evidence="15">BX8</strain>
    </source>
</reference>
<keyword evidence="8" id="KW-0443">Lipid metabolism</keyword>
<evidence type="ECO:0000256" key="13">
    <source>
        <dbReference type="SAM" id="Phobius"/>
    </source>
</evidence>
<dbReference type="InterPro" id="IPR022924">
    <property type="entry name" value="Cardiolipin_synthase"/>
</dbReference>
<evidence type="ECO:0000256" key="12">
    <source>
        <dbReference type="NCBIfam" id="TIGR04265"/>
    </source>
</evidence>
<feature type="transmembrane region" description="Helical" evidence="13">
    <location>
        <begin position="38"/>
        <end position="60"/>
    </location>
</feature>
<keyword evidence="10" id="KW-0594">Phospholipid biosynthesis</keyword>
<keyword evidence="5 13" id="KW-0812">Transmembrane</keyword>
<proteinExistence type="predicted"/>
<dbReference type="GO" id="GO:0008808">
    <property type="term" value="F:cardiolipin synthase activity"/>
    <property type="evidence" value="ECO:0007669"/>
    <property type="project" value="UniProtKB-UniRule"/>
</dbReference>
<evidence type="ECO:0000256" key="11">
    <source>
        <dbReference type="ARBA" id="ARBA00023264"/>
    </source>
</evidence>
<dbReference type="CDD" id="cd09160">
    <property type="entry name" value="PLDc_SMU_988_like_2"/>
    <property type="match status" value="1"/>
</dbReference>
<evidence type="ECO:0000256" key="4">
    <source>
        <dbReference type="ARBA" id="ARBA00022679"/>
    </source>
</evidence>
<keyword evidence="3" id="KW-0444">Lipid biosynthesis</keyword>
<evidence type="ECO:0000256" key="6">
    <source>
        <dbReference type="ARBA" id="ARBA00022737"/>
    </source>
</evidence>
<dbReference type="Gene3D" id="3.30.870.10">
    <property type="entry name" value="Endonuclease Chain A"/>
    <property type="match status" value="2"/>
</dbReference>
<dbReference type="Proteomes" id="UP000659630">
    <property type="component" value="Unassembled WGS sequence"/>
</dbReference>
<evidence type="ECO:0000256" key="5">
    <source>
        <dbReference type="ARBA" id="ARBA00022692"/>
    </source>
</evidence>
<dbReference type="InterPro" id="IPR025202">
    <property type="entry name" value="PLD-like_dom"/>
</dbReference>
<feature type="domain" description="PLD phosphodiesterase" evidence="14">
    <location>
        <begin position="396"/>
        <end position="423"/>
    </location>
</feature>
<dbReference type="Pfam" id="PF13396">
    <property type="entry name" value="PLDc_N"/>
    <property type="match status" value="1"/>
</dbReference>
<dbReference type="PROSITE" id="PS50035">
    <property type="entry name" value="PLD"/>
    <property type="match status" value="2"/>
</dbReference>
<name>A0A923REW6_9FIRM</name>
<evidence type="ECO:0000256" key="8">
    <source>
        <dbReference type="ARBA" id="ARBA00023098"/>
    </source>
</evidence>
<dbReference type="InterPro" id="IPR001736">
    <property type="entry name" value="PLipase_D/transphosphatidylase"/>
</dbReference>
<dbReference type="EMBL" id="JACONZ010000005">
    <property type="protein sequence ID" value="MBC5582511.1"/>
    <property type="molecule type" value="Genomic_DNA"/>
</dbReference>
<dbReference type="PANTHER" id="PTHR21248">
    <property type="entry name" value="CARDIOLIPIN SYNTHASE"/>
    <property type="match status" value="1"/>
</dbReference>
<evidence type="ECO:0000256" key="3">
    <source>
        <dbReference type="ARBA" id="ARBA00022516"/>
    </source>
</evidence>
<dbReference type="NCBIfam" id="TIGR04265">
    <property type="entry name" value="bac_cardiolipin"/>
    <property type="match status" value="1"/>
</dbReference>
<organism evidence="15 16">
    <name type="scientific">Anaerofilum hominis</name>
    <dbReference type="NCBI Taxonomy" id="2763016"/>
    <lineage>
        <taxon>Bacteria</taxon>
        <taxon>Bacillati</taxon>
        <taxon>Bacillota</taxon>
        <taxon>Clostridia</taxon>
        <taxon>Eubacteriales</taxon>
        <taxon>Oscillospiraceae</taxon>
        <taxon>Anaerofilum</taxon>
    </lineage>
</organism>